<gene>
    <name evidence="1" type="ORF">R3P38DRAFT_3357259</name>
</gene>
<keyword evidence="2" id="KW-1185">Reference proteome</keyword>
<sequence length="131" mass="14098">DGPCRRRCPPFRNGSFVCSCYHQSRHSSIRPATAPPPFLQLPLAFHTTAPATATHRPSNTSRLYAASLSGLSSPSVPPQISLLPPVPNQRWLVPALPASRSDAGLIAALISLQPLIAPDIRIFRCSVLVDI</sequence>
<accession>A0AAW0B8A2</accession>
<evidence type="ECO:0000313" key="1">
    <source>
        <dbReference type="EMBL" id="KAK7022230.1"/>
    </source>
</evidence>
<evidence type="ECO:0000313" key="2">
    <source>
        <dbReference type="Proteomes" id="UP001362999"/>
    </source>
</evidence>
<proteinExistence type="predicted"/>
<dbReference type="EMBL" id="JAWWNJ010000037">
    <property type="protein sequence ID" value="KAK7022230.1"/>
    <property type="molecule type" value="Genomic_DNA"/>
</dbReference>
<dbReference type="Proteomes" id="UP001362999">
    <property type="component" value="Unassembled WGS sequence"/>
</dbReference>
<reference evidence="1 2" key="1">
    <citation type="journal article" date="2024" name="J Genomics">
        <title>Draft genome sequencing and assembly of Favolaschia claudopus CIRM-BRFM 2984 isolated from oak limbs.</title>
        <authorList>
            <person name="Navarro D."/>
            <person name="Drula E."/>
            <person name="Chaduli D."/>
            <person name="Cazenave R."/>
            <person name="Ahrendt S."/>
            <person name="Wang J."/>
            <person name="Lipzen A."/>
            <person name="Daum C."/>
            <person name="Barry K."/>
            <person name="Grigoriev I.V."/>
            <person name="Favel A."/>
            <person name="Rosso M.N."/>
            <person name="Martin F."/>
        </authorList>
    </citation>
    <scope>NUCLEOTIDE SEQUENCE [LARGE SCALE GENOMIC DNA]</scope>
    <source>
        <strain evidence="1 2">CIRM-BRFM 2984</strain>
    </source>
</reference>
<comment type="caution">
    <text evidence="1">The sequence shown here is derived from an EMBL/GenBank/DDBJ whole genome shotgun (WGS) entry which is preliminary data.</text>
</comment>
<dbReference type="AlphaFoldDB" id="A0AAW0B8A2"/>
<feature type="non-terminal residue" evidence="1">
    <location>
        <position position="1"/>
    </location>
</feature>
<organism evidence="1 2">
    <name type="scientific">Favolaschia claudopus</name>
    <dbReference type="NCBI Taxonomy" id="2862362"/>
    <lineage>
        <taxon>Eukaryota</taxon>
        <taxon>Fungi</taxon>
        <taxon>Dikarya</taxon>
        <taxon>Basidiomycota</taxon>
        <taxon>Agaricomycotina</taxon>
        <taxon>Agaricomycetes</taxon>
        <taxon>Agaricomycetidae</taxon>
        <taxon>Agaricales</taxon>
        <taxon>Marasmiineae</taxon>
        <taxon>Mycenaceae</taxon>
        <taxon>Favolaschia</taxon>
    </lineage>
</organism>
<name>A0AAW0B8A2_9AGAR</name>
<protein>
    <submittedName>
        <fullName evidence="1">Uncharacterized protein</fullName>
    </submittedName>
</protein>